<dbReference type="EMBL" id="JANPWB010000002">
    <property type="protein sequence ID" value="KAJ1210545.1"/>
    <property type="molecule type" value="Genomic_DNA"/>
</dbReference>
<keyword evidence="2" id="KW-1185">Reference proteome</keyword>
<sequence length="188" mass="20158">MYGGTFAVDRVAACSPYGGCYLLATQHFCHQRGVGRLLPALDTPTRKRIDPAAISVRTGRLLPFFQCGFQTQGPLVSSGSIWGREHLGDHKTSLQASLRQILGAECGRAGSGPVHSFLSSYSEVAAVASQDVVFLSWEKYSISLASLLLRGLICIQRIALPMGEGSPCSIHRLSLHQGRGKSSGFGPR</sequence>
<name>A0AAV7W948_PLEWA</name>
<reference evidence="1" key="1">
    <citation type="journal article" date="2022" name="bioRxiv">
        <title>Sequencing and chromosome-scale assembly of the giantPleurodeles waltlgenome.</title>
        <authorList>
            <person name="Brown T."/>
            <person name="Elewa A."/>
            <person name="Iarovenko S."/>
            <person name="Subramanian E."/>
            <person name="Araus A.J."/>
            <person name="Petzold A."/>
            <person name="Susuki M."/>
            <person name="Suzuki K.-i.T."/>
            <person name="Hayashi T."/>
            <person name="Toyoda A."/>
            <person name="Oliveira C."/>
            <person name="Osipova E."/>
            <person name="Leigh N.D."/>
            <person name="Simon A."/>
            <person name="Yun M.H."/>
        </authorList>
    </citation>
    <scope>NUCLEOTIDE SEQUENCE</scope>
    <source>
        <strain evidence="1">20211129_DDA</strain>
        <tissue evidence="1">Liver</tissue>
    </source>
</reference>
<dbReference type="AlphaFoldDB" id="A0AAV7W948"/>
<evidence type="ECO:0000313" key="2">
    <source>
        <dbReference type="Proteomes" id="UP001066276"/>
    </source>
</evidence>
<protein>
    <submittedName>
        <fullName evidence="1">Uncharacterized protein</fullName>
    </submittedName>
</protein>
<dbReference type="Proteomes" id="UP001066276">
    <property type="component" value="Chromosome 1_2"/>
</dbReference>
<comment type="caution">
    <text evidence="1">The sequence shown here is derived from an EMBL/GenBank/DDBJ whole genome shotgun (WGS) entry which is preliminary data.</text>
</comment>
<organism evidence="1 2">
    <name type="scientific">Pleurodeles waltl</name>
    <name type="common">Iberian ribbed newt</name>
    <dbReference type="NCBI Taxonomy" id="8319"/>
    <lineage>
        <taxon>Eukaryota</taxon>
        <taxon>Metazoa</taxon>
        <taxon>Chordata</taxon>
        <taxon>Craniata</taxon>
        <taxon>Vertebrata</taxon>
        <taxon>Euteleostomi</taxon>
        <taxon>Amphibia</taxon>
        <taxon>Batrachia</taxon>
        <taxon>Caudata</taxon>
        <taxon>Salamandroidea</taxon>
        <taxon>Salamandridae</taxon>
        <taxon>Pleurodelinae</taxon>
        <taxon>Pleurodeles</taxon>
    </lineage>
</organism>
<evidence type="ECO:0000313" key="1">
    <source>
        <dbReference type="EMBL" id="KAJ1210545.1"/>
    </source>
</evidence>
<proteinExistence type="predicted"/>
<accession>A0AAV7W948</accession>
<gene>
    <name evidence="1" type="ORF">NDU88_005908</name>
</gene>